<evidence type="ECO:0000313" key="3">
    <source>
        <dbReference type="Proteomes" id="UP000267841"/>
    </source>
</evidence>
<evidence type="ECO:0000313" key="2">
    <source>
        <dbReference type="EMBL" id="RLJ69884.1"/>
    </source>
</evidence>
<keyword evidence="1" id="KW-0802">TPR repeat</keyword>
<dbReference type="InterPro" id="IPR011990">
    <property type="entry name" value="TPR-like_helical_dom_sf"/>
</dbReference>
<dbReference type="InterPro" id="IPR019734">
    <property type="entry name" value="TPR_rpt"/>
</dbReference>
<comment type="caution">
    <text evidence="2">The sequence shown here is derived from an EMBL/GenBank/DDBJ whole genome shotgun (WGS) entry which is preliminary data.</text>
</comment>
<gene>
    <name evidence="2" type="ORF">BCF55_0142</name>
</gene>
<dbReference type="Gene3D" id="1.25.40.10">
    <property type="entry name" value="Tetratricopeptide repeat domain"/>
    <property type="match status" value="1"/>
</dbReference>
<reference evidence="2 3" key="1">
    <citation type="submission" date="2018-10" db="EMBL/GenBank/DDBJ databases">
        <title>Genomic Encyclopedia of Archaeal and Bacterial Type Strains, Phase II (KMG-II): from individual species to whole genera.</title>
        <authorList>
            <person name="Goeker M."/>
        </authorList>
    </citation>
    <scope>NUCLEOTIDE SEQUENCE [LARGE SCALE GENOMIC DNA]</scope>
    <source>
        <strain evidence="2 3">DSM 16510</strain>
    </source>
</reference>
<keyword evidence="3" id="KW-1185">Reference proteome</keyword>
<organism evidence="2 3">
    <name type="scientific">Hydrogenivirga caldilitoris</name>
    <dbReference type="NCBI Taxonomy" id="246264"/>
    <lineage>
        <taxon>Bacteria</taxon>
        <taxon>Pseudomonadati</taxon>
        <taxon>Aquificota</taxon>
        <taxon>Aquificia</taxon>
        <taxon>Aquificales</taxon>
        <taxon>Aquificaceae</taxon>
        <taxon>Hydrogenivirga</taxon>
    </lineage>
</organism>
<proteinExistence type="predicted"/>
<dbReference type="Proteomes" id="UP000267841">
    <property type="component" value="Unassembled WGS sequence"/>
</dbReference>
<evidence type="ECO:0000256" key="1">
    <source>
        <dbReference type="PROSITE-ProRule" id="PRU00339"/>
    </source>
</evidence>
<dbReference type="OrthoDB" id="15267at2"/>
<accession>A0A497XNK7</accession>
<dbReference type="EMBL" id="RCCJ01000001">
    <property type="protein sequence ID" value="RLJ69884.1"/>
    <property type="molecule type" value="Genomic_DNA"/>
</dbReference>
<name>A0A497XNK7_9AQUI</name>
<feature type="repeat" description="TPR" evidence="1">
    <location>
        <begin position="36"/>
        <end position="69"/>
    </location>
</feature>
<protein>
    <submittedName>
        <fullName evidence="2">Uncharacterized protein</fullName>
    </submittedName>
</protein>
<dbReference type="SUPFAM" id="SSF48452">
    <property type="entry name" value="TPR-like"/>
    <property type="match status" value="1"/>
</dbReference>
<sequence>MLGKNYRGVFSKMGEGLLERYIEDLKKELESKPEDPELLFKLGVAYVRIGKTDSAREVYKKLKGIDKSKAKELLDTIYEV</sequence>
<dbReference type="AlphaFoldDB" id="A0A497XNK7"/>
<dbReference type="PROSITE" id="PS50005">
    <property type="entry name" value="TPR"/>
    <property type="match status" value="1"/>
</dbReference>